<dbReference type="InterPro" id="IPR021354">
    <property type="entry name" value="DUF2975"/>
</dbReference>
<evidence type="ECO:0000313" key="2">
    <source>
        <dbReference type="EMBL" id="PAU94852.1"/>
    </source>
</evidence>
<feature type="transmembrane region" description="Helical" evidence="1">
    <location>
        <begin position="185"/>
        <end position="202"/>
    </location>
</feature>
<name>A0A2A2GDK0_9BACT</name>
<dbReference type="AlphaFoldDB" id="A0A2A2GDK0"/>
<keyword evidence="1" id="KW-0812">Transmembrane</keyword>
<evidence type="ECO:0008006" key="4">
    <source>
        <dbReference type="Google" id="ProtNLM"/>
    </source>
</evidence>
<feature type="transmembrane region" description="Helical" evidence="1">
    <location>
        <begin position="12"/>
        <end position="37"/>
    </location>
</feature>
<evidence type="ECO:0000313" key="3">
    <source>
        <dbReference type="Proteomes" id="UP000218831"/>
    </source>
</evidence>
<dbReference type="RefSeq" id="WP_095605719.1">
    <property type="nucleotide sequence ID" value="NZ_NSKE01000003.1"/>
</dbReference>
<accession>A0A2A2GDK0</accession>
<dbReference type="OrthoDB" id="1524345at2"/>
<dbReference type="Pfam" id="PF11188">
    <property type="entry name" value="DUF2975"/>
    <property type="match status" value="1"/>
</dbReference>
<keyword evidence="1" id="KW-0472">Membrane</keyword>
<protein>
    <recommendedName>
        <fullName evidence="4">DUF2975 domain-containing protein</fullName>
    </recommendedName>
</protein>
<evidence type="ECO:0000256" key="1">
    <source>
        <dbReference type="SAM" id="Phobius"/>
    </source>
</evidence>
<dbReference type="EMBL" id="NSKE01000003">
    <property type="protein sequence ID" value="PAU94852.1"/>
    <property type="molecule type" value="Genomic_DNA"/>
</dbReference>
<keyword evidence="3" id="KW-1185">Reference proteome</keyword>
<gene>
    <name evidence="2" type="ORF">CK503_05105</name>
</gene>
<sequence>MSGFSKKSTAYICYLIVNVWWYLSCVIGVIFPATLIYEYFYSSHPDSIFGITLPLEPSLVTLNEEANYEFLDIDSVTGTIDFDFIMQSNPIIYIIWSGFICIALGLFLYGLYQLRSLLKRTINGSIFTAANIQRIKTIAILLIIVEPLQWLTRYLIRYSLADKAHLLASQQANINIKIPMVGEDWMFIIIGLIVFTLAAVFEKGNEMYQELKLTV</sequence>
<keyword evidence="1" id="KW-1133">Transmembrane helix</keyword>
<comment type="caution">
    <text evidence="2">The sequence shown here is derived from an EMBL/GenBank/DDBJ whole genome shotgun (WGS) entry which is preliminary data.</text>
</comment>
<proteinExistence type="predicted"/>
<feature type="transmembrane region" description="Helical" evidence="1">
    <location>
        <begin position="91"/>
        <end position="112"/>
    </location>
</feature>
<reference evidence="2 3" key="1">
    <citation type="submission" date="2017-08" db="EMBL/GenBank/DDBJ databases">
        <title>Aliifodinibius alkalisoli sp. nov., isolated from saline alkaline soil.</title>
        <authorList>
            <person name="Liu D."/>
            <person name="Zhang G."/>
        </authorList>
    </citation>
    <scope>NUCLEOTIDE SEQUENCE [LARGE SCALE GENOMIC DNA]</scope>
    <source>
        <strain evidence="2 3">WN023</strain>
    </source>
</reference>
<dbReference type="Proteomes" id="UP000218831">
    <property type="component" value="Unassembled WGS sequence"/>
</dbReference>
<organism evidence="2 3">
    <name type="scientific">Fodinibius salipaludis</name>
    <dbReference type="NCBI Taxonomy" id="2032627"/>
    <lineage>
        <taxon>Bacteria</taxon>
        <taxon>Pseudomonadati</taxon>
        <taxon>Balneolota</taxon>
        <taxon>Balneolia</taxon>
        <taxon>Balneolales</taxon>
        <taxon>Balneolaceae</taxon>
        <taxon>Fodinibius</taxon>
    </lineage>
</organism>